<dbReference type="Proteomes" id="UP000627292">
    <property type="component" value="Unassembled WGS sequence"/>
</dbReference>
<name>A0A917MYE7_9BACT</name>
<reference evidence="2" key="1">
    <citation type="journal article" date="2014" name="Int. J. Syst. Evol. Microbiol.">
        <title>Complete genome sequence of Corynebacterium casei LMG S-19264T (=DSM 44701T), isolated from a smear-ripened cheese.</title>
        <authorList>
            <consortium name="US DOE Joint Genome Institute (JGI-PGF)"/>
            <person name="Walter F."/>
            <person name="Albersmeier A."/>
            <person name="Kalinowski J."/>
            <person name="Ruckert C."/>
        </authorList>
    </citation>
    <scope>NUCLEOTIDE SEQUENCE</scope>
    <source>
        <strain evidence="2">CGMCC 1.15290</strain>
    </source>
</reference>
<dbReference type="InterPro" id="IPR007842">
    <property type="entry name" value="HEPN_dom"/>
</dbReference>
<comment type="caution">
    <text evidence="2">The sequence shown here is derived from an EMBL/GenBank/DDBJ whole genome shotgun (WGS) entry which is preliminary data.</text>
</comment>
<gene>
    <name evidence="2" type="ORF">GCM10011379_28130</name>
</gene>
<dbReference type="PROSITE" id="PS50910">
    <property type="entry name" value="HEPN"/>
    <property type="match status" value="1"/>
</dbReference>
<accession>A0A917MYE7</accession>
<reference evidence="2" key="2">
    <citation type="submission" date="2020-09" db="EMBL/GenBank/DDBJ databases">
        <authorList>
            <person name="Sun Q."/>
            <person name="Zhou Y."/>
        </authorList>
    </citation>
    <scope>NUCLEOTIDE SEQUENCE</scope>
    <source>
        <strain evidence="2">CGMCC 1.15290</strain>
    </source>
</reference>
<evidence type="ECO:0000313" key="2">
    <source>
        <dbReference type="EMBL" id="GGH70150.1"/>
    </source>
</evidence>
<dbReference type="SUPFAM" id="SSF81593">
    <property type="entry name" value="Nucleotidyltransferase substrate binding subunit/domain"/>
    <property type="match status" value="1"/>
</dbReference>
<proteinExistence type="predicted"/>
<protein>
    <recommendedName>
        <fullName evidence="1">HEPN domain-containing protein</fullName>
    </recommendedName>
</protein>
<dbReference type="AlphaFoldDB" id="A0A917MYE7"/>
<evidence type="ECO:0000313" key="3">
    <source>
        <dbReference type="Proteomes" id="UP000627292"/>
    </source>
</evidence>
<evidence type="ECO:0000259" key="1">
    <source>
        <dbReference type="PROSITE" id="PS50910"/>
    </source>
</evidence>
<keyword evidence="3" id="KW-1185">Reference proteome</keyword>
<dbReference type="EMBL" id="BMIB01000003">
    <property type="protein sequence ID" value="GGH70150.1"/>
    <property type="molecule type" value="Genomic_DNA"/>
</dbReference>
<dbReference type="Gene3D" id="1.20.120.330">
    <property type="entry name" value="Nucleotidyltransferases domain 2"/>
    <property type="match status" value="1"/>
</dbReference>
<sequence>MSKFTHLSQRQQTLLKDFTEKIVQTVSPVKVLCYGTRQTVVQEWTPFTVENSSISQRATVNYDLLIVTQNDEKRPEHEIIQTVEQQATPFDLKVTSVVLKLVNFDKSLTEGWRFHTTAYTKGYMLYDGAPNILYAWESLPDMRGVINDMKQYWQHHFSLAQGFLKTAEYNLSQNWFGGVVFQLHQATHQVCLALLRVFTGYKAATPNLSRLFELTKNFSLAPATIFPCNTPEEKELFTILNRSFGEARHRGECDVPPDKVQILLRRVQELLKTAETLYDNFLQEVILHAPITFPLIGEC</sequence>
<organism evidence="2 3">
    <name type="scientific">Filimonas zeae</name>
    <dbReference type="NCBI Taxonomy" id="1737353"/>
    <lineage>
        <taxon>Bacteria</taxon>
        <taxon>Pseudomonadati</taxon>
        <taxon>Bacteroidota</taxon>
        <taxon>Chitinophagia</taxon>
        <taxon>Chitinophagales</taxon>
        <taxon>Chitinophagaceae</taxon>
        <taxon>Filimonas</taxon>
    </lineage>
</organism>
<dbReference type="RefSeq" id="WP_188953270.1">
    <property type="nucleotide sequence ID" value="NZ_BMIB01000003.1"/>
</dbReference>
<feature type="domain" description="HEPN" evidence="1">
    <location>
        <begin position="157"/>
        <end position="277"/>
    </location>
</feature>